<reference evidence="4 5" key="1">
    <citation type="journal article" date="2019" name="Int. J. Syst. Evol. Microbiol.">
        <title>The Global Catalogue of Microorganisms (GCM) 10K type strain sequencing project: providing services to taxonomists for standard genome sequencing and annotation.</title>
        <authorList>
            <consortium name="The Broad Institute Genomics Platform"/>
            <consortium name="The Broad Institute Genome Sequencing Center for Infectious Disease"/>
            <person name="Wu L."/>
            <person name="Ma J."/>
        </authorList>
    </citation>
    <scope>NUCLEOTIDE SEQUENCE [LARGE SCALE GENOMIC DNA]</scope>
    <source>
        <strain evidence="4 5">CGMCC 1.15824</strain>
    </source>
</reference>
<dbReference type="Proteomes" id="UP001595925">
    <property type="component" value="Unassembled WGS sequence"/>
</dbReference>
<evidence type="ECO:0000313" key="5">
    <source>
        <dbReference type="Proteomes" id="UP001595925"/>
    </source>
</evidence>
<evidence type="ECO:0000256" key="3">
    <source>
        <dbReference type="SAM" id="MobiDB-lite"/>
    </source>
</evidence>
<comment type="caution">
    <text evidence="4">The sequence shown here is derived from an EMBL/GenBank/DDBJ whole genome shotgun (WGS) entry which is preliminary data.</text>
</comment>
<feature type="region of interest" description="Disordered" evidence="3">
    <location>
        <begin position="1"/>
        <end position="49"/>
    </location>
</feature>
<dbReference type="PANTHER" id="PTHR11618:SF13">
    <property type="entry name" value="TRANSCRIPTION INITIATION FACTOR IIB"/>
    <property type="match status" value="1"/>
</dbReference>
<proteinExistence type="predicted"/>
<dbReference type="Gene3D" id="1.10.472.170">
    <property type="match status" value="1"/>
</dbReference>
<evidence type="ECO:0000256" key="2">
    <source>
        <dbReference type="ARBA" id="ARBA00023163"/>
    </source>
</evidence>
<dbReference type="InterPro" id="IPR000812">
    <property type="entry name" value="TFIIB"/>
</dbReference>
<sequence length="371" mass="40195">MSTKRFVQFDEPAVQQSEHDTVGSQVQANADAHAATETKTGEHEPASQSTCVECEGRIITAEQTSYCEVCGLVVTADHIDHSPTRRRHGPRTGGGPAEWSCESVTQLRIDKGLHTTFYLTSDGYGNALSSAQRDKYDRLKQRHKRFQVESKRAIRLNEALRDVQMIGGNLGLPSHVVVDAGRLVKRAGEAGVPGAWTSWEGVAAGAVLLAATDAGVDRPSREVACYGKVSHVRLCAAARKIRCHVSIDTPPIRADAVATVLETLDKSAIDNGAYLRLRDVAQHLMEIADEEPIGAGTPRLTVAAAAVYAADRLLGSEWLTMQQVADAISVIVETSKDKINRYSSTLRTEYAKQDEATTPSVLPDRERGAVQ</sequence>
<evidence type="ECO:0000313" key="4">
    <source>
        <dbReference type="EMBL" id="MFC4986307.1"/>
    </source>
</evidence>
<dbReference type="EMBL" id="JBHSJG010000003">
    <property type="protein sequence ID" value="MFC4986307.1"/>
    <property type="molecule type" value="Genomic_DNA"/>
</dbReference>
<dbReference type="InterPro" id="IPR036915">
    <property type="entry name" value="Cyclin-like_sf"/>
</dbReference>
<organism evidence="4 5">
    <name type="scientific">Saliphagus infecundisoli</name>
    <dbReference type="NCBI Taxonomy" id="1849069"/>
    <lineage>
        <taxon>Archaea</taxon>
        <taxon>Methanobacteriati</taxon>
        <taxon>Methanobacteriota</taxon>
        <taxon>Stenosarchaea group</taxon>
        <taxon>Halobacteria</taxon>
        <taxon>Halobacteriales</taxon>
        <taxon>Natrialbaceae</taxon>
        <taxon>Saliphagus</taxon>
    </lineage>
</organism>
<dbReference type="AlphaFoldDB" id="A0ABD5Q9A5"/>
<protein>
    <submittedName>
        <fullName evidence="4">Transcription initiation factor IIB family protein</fullName>
    </submittedName>
</protein>
<name>A0ABD5Q9A5_9EURY</name>
<keyword evidence="5" id="KW-1185">Reference proteome</keyword>
<accession>A0ABD5Q9A5</accession>
<feature type="compositionally biased region" description="Basic and acidic residues" evidence="3">
    <location>
        <begin position="34"/>
        <end position="45"/>
    </location>
</feature>
<dbReference type="PANTHER" id="PTHR11618">
    <property type="entry name" value="TRANSCRIPTION INITIATION FACTOR IIB-RELATED"/>
    <property type="match status" value="1"/>
</dbReference>
<dbReference type="Gene3D" id="1.10.472.10">
    <property type="entry name" value="Cyclin-like"/>
    <property type="match status" value="1"/>
</dbReference>
<dbReference type="RefSeq" id="WP_224829462.1">
    <property type="nucleotide sequence ID" value="NZ_JAIVEF010000013.1"/>
</dbReference>
<keyword evidence="2" id="KW-0804">Transcription</keyword>
<gene>
    <name evidence="4" type="ORF">ACFPFO_00660</name>
</gene>
<keyword evidence="1" id="KW-0805">Transcription regulation</keyword>
<evidence type="ECO:0000256" key="1">
    <source>
        <dbReference type="ARBA" id="ARBA00023015"/>
    </source>
</evidence>
<dbReference type="SUPFAM" id="SSF47954">
    <property type="entry name" value="Cyclin-like"/>
    <property type="match status" value="2"/>
</dbReference>